<keyword evidence="3" id="KW-1185">Reference proteome</keyword>
<dbReference type="GO" id="GO:0046983">
    <property type="term" value="F:protein dimerization activity"/>
    <property type="evidence" value="ECO:0007669"/>
    <property type="project" value="InterPro"/>
</dbReference>
<dbReference type="InterPro" id="IPR008906">
    <property type="entry name" value="HATC_C_dom"/>
</dbReference>
<evidence type="ECO:0000313" key="3">
    <source>
        <dbReference type="Proteomes" id="UP000183567"/>
    </source>
</evidence>
<sequence>MTVVQWWGINSLQYPVWASLAHDFLLVMATSVLNERAFLSAGIIMSKHRNRLKADIVEALQCLKYSEKHQKVGDGLGDAWDTLVKGSDCDDECVDSDDDSDMFVQMVDTL</sequence>
<name>A0A1J8Q3C3_9AGAM</name>
<comment type="caution">
    <text evidence="2">The sequence shown here is derived from an EMBL/GenBank/DDBJ whole genome shotgun (WGS) entry which is preliminary data.</text>
</comment>
<feature type="domain" description="HAT C-terminal dimerisation" evidence="1">
    <location>
        <begin position="2"/>
        <end position="64"/>
    </location>
</feature>
<dbReference type="AlphaFoldDB" id="A0A1J8Q3C3"/>
<dbReference type="OrthoDB" id="2692378at2759"/>
<evidence type="ECO:0000259" key="1">
    <source>
        <dbReference type="Pfam" id="PF05699"/>
    </source>
</evidence>
<reference evidence="2 3" key="1">
    <citation type="submission" date="2016-03" db="EMBL/GenBank/DDBJ databases">
        <title>Comparative genomics of the ectomycorrhizal sister species Rhizopogon vinicolor and Rhizopogon vesiculosus (Basidiomycota: Boletales) reveals a divergence of the mating type B locus.</title>
        <authorList>
            <person name="Mujic A.B."/>
            <person name="Kuo A."/>
            <person name="Tritt A."/>
            <person name="Lipzen A."/>
            <person name="Chen C."/>
            <person name="Johnson J."/>
            <person name="Sharma A."/>
            <person name="Barry K."/>
            <person name="Grigoriev I.V."/>
            <person name="Spatafora J.W."/>
        </authorList>
    </citation>
    <scope>NUCLEOTIDE SEQUENCE [LARGE SCALE GENOMIC DNA]</scope>
    <source>
        <strain evidence="2 3">AM-OR11-056</strain>
    </source>
</reference>
<gene>
    <name evidence="2" type="ORF">AZE42_05410</name>
</gene>
<organism evidence="2 3">
    <name type="scientific">Rhizopogon vesiculosus</name>
    <dbReference type="NCBI Taxonomy" id="180088"/>
    <lineage>
        <taxon>Eukaryota</taxon>
        <taxon>Fungi</taxon>
        <taxon>Dikarya</taxon>
        <taxon>Basidiomycota</taxon>
        <taxon>Agaricomycotina</taxon>
        <taxon>Agaricomycetes</taxon>
        <taxon>Agaricomycetidae</taxon>
        <taxon>Boletales</taxon>
        <taxon>Suillineae</taxon>
        <taxon>Rhizopogonaceae</taxon>
        <taxon>Rhizopogon</taxon>
    </lineage>
</organism>
<evidence type="ECO:0000313" key="2">
    <source>
        <dbReference type="EMBL" id="OJA15175.1"/>
    </source>
</evidence>
<accession>A0A1J8Q3C3</accession>
<dbReference type="Pfam" id="PF05699">
    <property type="entry name" value="Dimer_Tnp_hAT"/>
    <property type="match status" value="1"/>
</dbReference>
<protein>
    <recommendedName>
        <fullName evidence="1">HAT C-terminal dimerisation domain-containing protein</fullName>
    </recommendedName>
</protein>
<dbReference type="SUPFAM" id="SSF53098">
    <property type="entry name" value="Ribonuclease H-like"/>
    <property type="match status" value="1"/>
</dbReference>
<dbReference type="Proteomes" id="UP000183567">
    <property type="component" value="Unassembled WGS sequence"/>
</dbReference>
<dbReference type="InterPro" id="IPR012337">
    <property type="entry name" value="RNaseH-like_sf"/>
</dbReference>
<proteinExistence type="predicted"/>
<dbReference type="EMBL" id="LVVM01003293">
    <property type="protein sequence ID" value="OJA15175.1"/>
    <property type="molecule type" value="Genomic_DNA"/>
</dbReference>